<proteinExistence type="predicted"/>
<accession>A0ACC2YSV2</accession>
<gene>
    <name evidence="1" type="ORF">H2199_006901</name>
</gene>
<protein>
    <submittedName>
        <fullName evidence="1">Uncharacterized protein</fullName>
    </submittedName>
</protein>
<sequence>MAPELPPLLPPVGVFDQAEFPDAMESEIPDTPPSPVVIPHAPPAVARSVRRGCWLVNFKPTGAPLVSYDGTIRVEVNAGGRTASGDLYQRRIVVLPGSVPTLGPGPNPASGIPIQPLNRYRYYLSITRILEHSTPGNSFELGFQRWRYILPTPANRNGSWVNEGPFSATMTWMEAPPAYPSRGDYLEGNLRNSLGVVVGRLTMGWVSWYYRKASIEIDTVQGSERPTGNGAGETWRTVGNKMGWDLTVILSQTNVTNPSGPGWSNGELHAGMLRWRNSSNLDIEWRYHLLAVHLLDFTERGVMYDAGGTDSNKVAREGAGVASHWMIPPTGWGRVNGKRWGGEAAPYFRAAVHELGHAWGLDHNTRNQLFMDTSNLIAAAGEVTPPKFPDNIKWNFADIDLRRLRHWSDVFVRPGGVPYLGASETSPIISPPDMEVEMPGLRLEVEPLRAELPLGAPVRINIRLTNVSSDMPLRVPKDLSLKSRFVCGYVTDVSSTPRTFSPIVITDDNSMRDLAKGHSITASLTLLRGAEGALFPTSGVSEITVKVSWPVGEAEAAVIGKTTVMVTGAYTSEHAAAAHKILATPDVHAVLVFGGDHLEEGIEAVRAALNDDTLRPHFAAIEAKRCARRFMSREPDIETARRLLDDYVVRTDVEAAQLRKAFKDAGADEDRMPRSIRSNGS</sequence>
<dbReference type="Proteomes" id="UP001172680">
    <property type="component" value="Unassembled WGS sequence"/>
</dbReference>
<keyword evidence="2" id="KW-1185">Reference proteome</keyword>
<evidence type="ECO:0000313" key="1">
    <source>
        <dbReference type="EMBL" id="KAJ9638214.1"/>
    </source>
</evidence>
<evidence type="ECO:0000313" key="2">
    <source>
        <dbReference type="Proteomes" id="UP001172680"/>
    </source>
</evidence>
<name>A0ACC2YSV2_9PEZI</name>
<dbReference type="EMBL" id="JAPDRP010000021">
    <property type="protein sequence ID" value="KAJ9638214.1"/>
    <property type="molecule type" value="Genomic_DNA"/>
</dbReference>
<comment type="caution">
    <text evidence="1">The sequence shown here is derived from an EMBL/GenBank/DDBJ whole genome shotgun (WGS) entry which is preliminary data.</text>
</comment>
<organism evidence="1 2">
    <name type="scientific">Coniosporium tulheliwenetii</name>
    <dbReference type="NCBI Taxonomy" id="3383036"/>
    <lineage>
        <taxon>Eukaryota</taxon>
        <taxon>Fungi</taxon>
        <taxon>Dikarya</taxon>
        <taxon>Ascomycota</taxon>
        <taxon>Pezizomycotina</taxon>
        <taxon>Dothideomycetes</taxon>
        <taxon>Dothideomycetes incertae sedis</taxon>
        <taxon>Coniosporium</taxon>
    </lineage>
</organism>
<reference evidence="1" key="1">
    <citation type="submission" date="2022-10" db="EMBL/GenBank/DDBJ databases">
        <title>Culturing micro-colonial fungi from biological soil crusts in the Mojave desert and describing Neophaeococcomyces mojavensis, and introducing the new genera and species Taxawa tesnikishii.</title>
        <authorList>
            <person name="Kurbessoian T."/>
            <person name="Stajich J.E."/>
        </authorList>
    </citation>
    <scope>NUCLEOTIDE SEQUENCE</scope>
    <source>
        <strain evidence="1">JES_115</strain>
    </source>
</reference>